<feature type="binding site" evidence="9">
    <location>
        <begin position="165"/>
        <end position="168"/>
    </location>
    <ligand>
        <name>NADP(+)</name>
        <dbReference type="ChEBI" id="CHEBI:58349"/>
    </ligand>
</feature>
<feature type="active site" description="Proton donor/acceptor" evidence="9">
    <location>
        <position position="138"/>
    </location>
</feature>
<evidence type="ECO:0000256" key="4">
    <source>
        <dbReference type="ARBA" id="ARBA00022857"/>
    </source>
</evidence>
<evidence type="ECO:0000313" key="11">
    <source>
        <dbReference type="EMBL" id="OGL87028.1"/>
    </source>
</evidence>
<dbReference type="GO" id="GO:0070401">
    <property type="term" value="F:NADP+ binding"/>
    <property type="evidence" value="ECO:0007669"/>
    <property type="project" value="UniProtKB-UniRule"/>
</dbReference>
<dbReference type="EMBL" id="MGEQ01000003">
    <property type="protein sequence ID" value="OGL87028.1"/>
    <property type="molecule type" value="Genomic_DNA"/>
</dbReference>
<keyword evidence="6 9" id="KW-0413">Isomerase</keyword>
<evidence type="ECO:0000256" key="8">
    <source>
        <dbReference type="ARBA" id="ARBA00051935"/>
    </source>
</evidence>
<comment type="caution">
    <text evidence="11">The sequence shown here is derived from an EMBL/GenBank/DDBJ whole genome shotgun (WGS) entry which is preliminary data.</text>
</comment>
<dbReference type="EC" id="1.1.1.271" evidence="3 9"/>
<evidence type="ECO:0000256" key="2">
    <source>
        <dbReference type="ARBA" id="ARBA00005959"/>
    </source>
</evidence>
<dbReference type="CDD" id="cd05239">
    <property type="entry name" value="GDP_FS_SDR_e"/>
    <property type="match status" value="1"/>
</dbReference>
<dbReference type="Pfam" id="PF01370">
    <property type="entry name" value="Epimerase"/>
    <property type="match status" value="1"/>
</dbReference>
<comment type="function">
    <text evidence="9">Catalyzes the two-step NADP-dependent conversion of GDP-4-dehydro-6-deoxy-D-mannose to GDP-fucose, involving an epimerase and a reductase reaction.</text>
</comment>
<evidence type="ECO:0000259" key="10">
    <source>
        <dbReference type="Pfam" id="PF01370"/>
    </source>
</evidence>
<feature type="site" description="Important for catalytic activity" evidence="9">
    <location>
        <position position="111"/>
    </location>
</feature>
<dbReference type="Proteomes" id="UP000176593">
    <property type="component" value="Unassembled WGS sequence"/>
</dbReference>
<feature type="site" description="Important for catalytic activity" evidence="9">
    <location>
        <position position="109"/>
    </location>
</feature>
<protein>
    <recommendedName>
        <fullName evidence="3 9">GDP-L-fucose synthase</fullName>
        <ecNumber evidence="3 9">1.1.1.271</ecNumber>
    </recommendedName>
    <alternativeName>
        <fullName evidence="9">GDP-4-keto-6-deoxy-D-mannose-3,5-epimerase-4-reductase</fullName>
    </alternativeName>
</protein>
<feature type="domain" description="NAD-dependent epimerase/dehydratase" evidence="10">
    <location>
        <begin position="8"/>
        <end position="239"/>
    </location>
</feature>
<proteinExistence type="inferred from homology"/>
<evidence type="ECO:0000256" key="7">
    <source>
        <dbReference type="ARBA" id="ARBA00023268"/>
    </source>
</evidence>
<dbReference type="Gene3D" id="3.90.25.10">
    <property type="entry name" value="UDP-galactose 4-epimerase, domain 1"/>
    <property type="match status" value="1"/>
</dbReference>
<dbReference type="GO" id="GO:0050577">
    <property type="term" value="F:GDP-L-fucose synthase activity"/>
    <property type="evidence" value="ECO:0007669"/>
    <property type="project" value="UniProtKB-UniRule"/>
</dbReference>
<evidence type="ECO:0000256" key="6">
    <source>
        <dbReference type="ARBA" id="ARBA00023235"/>
    </source>
</evidence>
<name>A0A1F7VAA2_9BACT</name>
<feature type="binding site" evidence="9">
    <location>
        <begin position="12"/>
        <end position="18"/>
    </location>
    <ligand>
        <name>NADP(+)</name>
        <dbReference type="ChEBI" id="CHEBI:58349"/>
    </ligand>
</feature>
<dbReference type="SUPFAM" id="SSF51735">
    <property type="entry name" value="NAD(P)-binding Rossmann-fold domains"/>
    <property type="match status" value="1"/>
</dbReference>
<feature type="binding site" evidence="9">
    <location>
        <begin position="107"/>
        <end position="110"/>
    </location>
    <ligand>
        <name>NADP(+)</name>
        <dbReference type="ChEBI" id="CHEBI:58349"/>
    </ligand>
</feature>
<sequence length="316" mass="35636">MLDVQTKIFVAGHRGLVGSALVRALERNGHMNIIVRTRSELDLMDPEAVQFFFQTEKPQVVIDAAAKVGGIMANIQAPADFIFQNLQIQNNLIHGAYKNGVKKFVFLGSSCIYPRLSQQPMKEEYFMTGPLEPTNEAYAIAKIAGINMCQSYNKQYGTDFISLMPTNIYGFQDNFSLETGHALQAMMHRFHKAKMEQVPFITLWGSGEVYREFMFSDDAADAILFLANNYSGSEIVNIGTGVDVQIKELAEIIKRVVGYQGEIQWDLTKPEGMPRKLMDVQKLNNLGWKHTRSLEEGIIQTYKWFLENAACNVSVN</sequence>
<gene>
    <name evidence="9" type="primary">fcl</name>
    <name evidence="11" type="ORF">A3I41_03715</name>
</gene>
<evidence type="ECO:0000256" key="1">
    <source>
        <dbReference type="ARBA" id="ARBA00004883"/>
    </source>
</evidence>
<keyword evidence="7 9" id="KW-0511">Multifunctional enzyme</keyword>
<dbReference type="PANTHER" id="PTHR43238:SF1">
    <property type="entry name" value="GDP-L-FUCOSE SYNTHASE"/>
    <property type="match status" value="1"/>
</dbReference>
<organism evidence="11 12">
    <name type="scientific">Candidatus Uhrbacteria bacterium RIFCSPLOWO2_02_FULL_48_18</name>
    <dbReference type="NCBI Taxonomy" id="1802408"/>
    <lineage>
        <taxon>Bacteria</taxon>
        <taxon>Candidatus Uhriibacteriota</taxon>
    </lineage>
</organism>
<dbReference type="UniPathway" id="UPA00128">
    <property type="reaction ID" value="UER00191"/>
</dbReference>
<dbReference type="FunFam" id="3.40.50.720:FF:000101">
    <property type="entry name" value="GDP-L-fucose synthase"/>
    <property type="match status" value="1"/>
</dbReference>
<comment type="pathway">
    <text evidence="1 9">Nucleotide-sugar biosynthesis; GDP-L-fucose biosynthesis via de novo pathway; GDP-L-fucose from GDP-alpha-D-mannose: step 2/2.</text>
</comment>
<evidence type="ECO:0000313" key="12">
    <source>
        <dbReference type="Proteomes" id="UP000176593"/>
    </source>
</evidence>
<dbReference type="PANTHER" id="PTHR43238">
    <property type="entry name" value="GDP-L-FUCOSE SYNTHASE"/>
    <property type="match status" value="1"/>
</dbReference>
<accession>A0A1F7VAA2</accession>
<evidence type="ECO:0000256" key="3">
    <source>
        <dbReference type="ARBA" id="ARBA00012371"/>
    </source>
</evidence>
<dbReference type="HAMAP" id="MF_00956">
    <property type="entry name" value="GDP_fucose_synth"/>
    <property type="match status" value="1"/>
</dbReference>
<keyword evidence="4 9" id="KW-0521">NADP</keyword>
<feature type="binding site" evidence="9">
    <location>
        <position position="204"/>
    </location>
    <ligand>
        <name>substrate</name>
    </ligand>
</feature>
<comment type="catalytic activity">
    <reaction evidence="8 9">
        <text>GDP-beta-L-fucose + NADP(+) = GDP-4-dehydro-alpha-D-rhamnose + NADPH + H(+)</text>
        <dbReference type="Rhea" id="RHEA:18885"/>
        <dbReference type="ChEBI" id="CHEBI:15378"/>
        <dbReference type="ChEBI" id="CHEBI:57273"/>
        <dbReference type="ChEBI" id="CHEBI:57783"/>
        <dbReference type="ChEBI" id="CHEBI:57964"/>
        <dbReference type="ChEBI" id="CHEBI:58349"/>
        <dbReference type="EC" id="1.1.1.271"/>
    </reaction>
</comment>
<dbReference type="AlphaFoldDB" id="A0A1F7VAA2"/>
<keyword evidence="5 9" id="KW-0560">Oxidoreductase</keyword>
<dbReference type="Gene3D" id="3.40.50.720">
    <property type="entry name" value="NAD(P)-binding Rossmann-like Domain"/>
    <property type="match status" value="1"/>
</dbReference>
<dbReference type="GO" id="GO:0042351">
    <property type="term" value="P:'de novo' GDP-L-fucose biosynthetic process"/>
    <property type="evidence" value="ECO:0007669"/>
    <property type="project" value="UniProtKB-UniRule"/>
</dbReference>
<feature type="binding site" evidence="9">
    <location>
        <position position="142"/>
    </location>
    <ligand>
        <name>NADP(+)</name>
        <dbReference type="ChEBI" id="CHEBI:58349"/>
    </ligand>
</feature>
<reference evidence="11 12" key="1">
    <citation type="journal article" date="2016" name="Nat. Commun.">
        <title>Thousands of microbial genomes shed light on interconnected biogeochemical processes in an aquifer system.</title>
        <authorList>
            <person name="Anantharaman K."/>
            <person name="Brown C.T."/>
            <person name="Hug L.A."/>
            <person name="Sharon I."/>
            <person name="Castelle C.J."/>
            <person name="Probst A.J."/>
            <person name="Thomas B.C."/>
            <person name="Singh A."/>
            <person name="Wilkins M.J."/>
            <person name="Karaoz U."/>
            <person name="Brodie E.L."/>
            <person name="Williams K.H."/>
            <person name="Hubbard S.S."/>
            <person name="Banfield J.F."/>
        </authorList>
    </citation>
    <scope>NUCLEOTIDE SEQUENCE [LARGE SCALE GENOMIC DNA]</scope>
</reference>
<feature type="binding site" evidence="9">
    <location>
        <position position="181"/>
    </location>
    <ligand>
        <name>NADP(+)</name>
        <dbReference type="ChEBI" id="CHEBI:58349"/>
    </ligand>
</feature>
<comment type="similarity">
    <text evidence="2 9">Belongs to the NAD(P)-dependent epimerase/dehydratase family. Fucose synthase subfamily.</text>
</comment>
<evidence type="ECO:0000256" key="5">
    <source>
        <dbReference type="ARBA" id="ARBA00023002"/>
    </source>
</evidence>
<feature type="binding site" evidence="9">
    <location>
        <position position="189"/>
    </location>
    <ligand>
        <name>substrate</name>
    </ligand>
</feature>
<evidence type="ECO:0000256" key="9">
    <source>
        <dbReference type="HAMAP-Rule" id="MF_00956"/>
    </source>
</evidence>
<dbReference type="InterPro" id="IPR028614">
    <property type="entry name" value="GDP_fucose/colitose_synth"/>
</dbReference>
<dbReference type="InterPro" id="IPR036291">
    <property type="entry name" value="NAD(P)-bd_dom_sf"/>
</dbReference>
<dbReference type="GO" id="GO:0016853">
    <property type="term" value="F:isomerase activity"/>
    <property type="evidence" value="ECO:0007669"/>
    <property type="project" value="UniProtKB-KW"/>
</dbReference>
<dbReference type="InterPro" id="IPR001509">
    <property type="entry name" value="Epimerase_deHydtase"/>
</dbReference>
<feature type="binding site" evidence="9">
    <location>
        <position position="211"/>
    </location>
    <ligand>
        <name>substrate</name>
    </ligand>
</feature>
<feature type="binding site" evidence="9">
    <location>
        <position position="271"/>
    </location>
    <ligand>
        <name>substrate</name>
    </ligand>
</feature>